<dbReference type="PIRSF" id="PIRSF000513">
    <property type="entry name" value="Thz_kinase"/>
    <property type="match status" value="1"/>
</dbReference>
<dbReference type="PRINTS" id="PR01099">
    <property type="entry name" value="HYETHTZKNASE"/>
</dbReference>
<evidence type="ECO:0000256" key="11">
    <source>
        <dbReference type="HAMAP-Rule" id="MF_00228"/>
    </source>
</evidence>
<accession>A0ABS4FY84</accession>
<name>A0ABS4FY84_9BACL</name>
<dbReference type="Proteomes" id="UP001519272">
    <property type="component" value="Unassembled WGS sequence"/>
</dbReference>
<evidence type="ECO:0000313" key="13">
    <source>
        <dbReference type="Proteomes" id="UP001519272"/>
    </source>
</evidence>
<dbReference type="GO" id="GO:0004417">
    <property type="term" value="F:hydroxyethylthiazole kinase activity"/>
    <property type="evidence" value="ECO:0007669"/>
    <property type="project" value="UniProtKB-EC"/>
</dbReference>
<comment type="function">
    <text evidence="11">Catalyzes the phosphorylation of the hydroxyl group of 4-methyl-5-beta-hydroxyethylthiazole (THZ).</text>
</comment>
<keyword evidence="13" id="KW-1185">Reference proteome</keyword>
<dbReference type="HAMAP" id="MF_00228">
    <property type="entry name" value="Thz_kinase"/>
    <property type="match status" value="1"/>
</dbReference>
<feature type="binding site" evidence="11">
    <location>
        <position position="170"/>
    </location>
    <ligand>
        <name>ATP</name>
        <dbReference type="ChEBI" id="CHEBI:30616"/>
    </ligand>
</feature>
<keyword evidence="10 11" id="KW-0784">Thiamine biosynthesis</keyword>
<dbReference type="InterPro" id="IPR000417">
    <property type="entry name" value="Hyethyz_kinase"/>
</dbReference>
<comment type="similarity">
    <text evidence="11">Belongs to the Thz kinase family.</text>
</comment>
<keyword evidence="7 11" id="KW-0418">Kinase</keyword>
<sequence>MSNETYHLINKVRDTKPLIHHITNYVTVNDCANITLAIGASPVMADSSDEVEDIVGISSALLLNMGTLHFRTIYSMKKAGKKANSVGTPIVLDPVGVGASRLRNDTALQLVDELNIDVLRGNISEIKYFAHLHSGTKGVDAAEANTNNLDDAIAIAKKVALKLKCVVAITGAIDIVSDGEQVVGIKNGHPMLSNLTGTGCMCSSLIASFCGANPKQPFDATVAALLTMGIAGEIAHEAAGHIGNGSFHMALHDAVSKMDAQALEQKARFL</sequence>
<keyword evidence="6 11" id="KW-0547">Nucleotide-binding</keyword>
<comment type="caution">
    <text evidence="12">The sequence shown here is derived from an EMBL/GenBank/DDBJ whole genome shotgun (WGS) entry which is preliminary data.</text>
</comment>
<dbReference type="CDD" id="cd01170">
    <property type="entry name" value="THZ_kinase"/>
    <property type="match status" value="1"/>
</dbReference>
<evidence type="ECO:0000256" key="3">
    <source>
        <dbReference type="ARBA" id="ARBA00004868"/>
    </source>
</evidence>
<evidence type="ECO:0000256" key="6">
    <source>
        <dbReference type="ARBA" id="ARBA00022741"/>
    </source>
</evidence>
<organism evidence="12 13">
    <name type="scientific">Paenibacillus turicensis</name>
    <dbReference type="NCBI Taxonomy" id="160487"/>
    <lineage>
        <taxon>Bacteria</taxon>
        <taxon>Bacillati</taxon>
        <taxon>Bacillota</taxon>
        <taxon>Bacilli</taxon>
        <taxon>Bacillales</taxon>
        <taxon>Paenibacillaceae</taxon>
        <taxon>Paenibacillus</taxon>
    </lineage>
</organism>
<dbReference type="InterPro" id="IPR029056">
    <property type="entry name" value="Ribokinase-like"/>
</dbReference>
<evidence type="ECO:0000256" key="9">
    <source>
        <dbReference type="ARBA" id="ARBA00022842"/>
    </source>
</evidence>
<evidence type="ECO:0000256" key="1">
    <source>
        <dbReference type="ARBA" id="ARBA00001771"/>
    </source>
</evidence>
<dbReference type="SUPFAM" id="SSF53613">
    <property type="entry name" value="Ribokinase-like"/>
    <property type="match status" value="1"/>
</dbReference>
<evidence type="ECO:0000256" key="8">
    <source>
        <dbReference type="ARBA" id="ARBA00022840"/>
    </source>
</evidence>
<evidence type="ECO:0000313" key="12">
    <source>
        <dbReference type="EMBL" id="MBP1907541.1"/>
    </source>
</evidence>
<dbReference type="EMBL" id="JAGGKG010000028">
    <property type="protein sequence ID" value="MBP1907541.1"/>
    <property type="molecule type" value="Genomic_DNA"/>
</dbReference>
<keyword evidence="9 11" id="KW-0460">Magnesium</keyword>
<gene>
    <name evidence="11" type="primary">thiM</name>
    <name evidence="12" type="ORF">J2Z32_004216</name>
</gene>
<keyword evidence="5 11" id="KW-0479">Metal-binding</keyword>
<reference evidence="12 13" key="1">
    <citation type="submission" date="2021-03" db="EMBL/GenBank/DDBJ databases">
        <title>Genomic Encyclopedia of Type Strains, Phase IV (KMG-IV): sequencing the most valuable type-strain genomes for metagenomic binning, comparative biology and taxonomic classification.</title>
        <authorList>
            <person name="Goeker M."/>
        </authorList>
    </citation>
    <scope>NUCLEOTIDE SEQUENCE [LARGE SCALE GENOMIC DNA]</scope>
    <source>
        <strain evidence="12 13">DSM 14349</strain>
    </source>
</reference>
<dbReference type="NCBIfam" id="TIGR00694">
    <property type="entry name" value="thiM"/>
    <property type="match status" value="1"/>
</dbReference>
<dbReference type="Gene3D" id="3.40.1190.20">
    <property type="match status" value="1"/>
</dbReference>
<evidence type="ECO:0000256" key="7">
    <source>
        <dbReference type="ARBA" id="ARBA00022777"/>
    </source>
</evidence>
<proteinExistence type="inferred from homology"/>
<evidence type="ECO:0000256" key="4">
    <source>
        <dbReference type="ARBA" id="ARBA00022679"/>
    </source>
</evidence>
<evidence type="ECO:0000256" key="10">
    <source>
        <dbReference type="ARBA" id="ARBA00022977"/>
    </source>
</evidence>
<keyword evidence="4 11" id="KW-0808">Transferase</keyword>
<dbReference type="NCBIfam" id="NF006830">
    <property type="entry name" value="PRK09355.1"/>
    <property type="match status" value="1"/>
</dbReference>
<feature type="binding site" evidence="11">
    <location>
        <position position="44"/>
    </location>
    <ligand>
        <name>substrate</name>
    </ligand>
</feature>
<keyword evidence="8 11" id="KW-0067">ATP-binding</keyword>
<comment type="pathway">
    <text evidence="3 11">Cofactor biosynthesis; thiamine diphosphate biosynthesis; 4-methyl-5-(2-phosphoethyl)-thiazole from 5-(2-hydroxyethyl)-4-methylthiazole: step 1/1.</text>
</comment>
<dbReference type="RefSeq" id="WP_245251667.1">
    <property type="nucleotide sequence ID" value="NZ_JAGGKG010000028.1"/>
</dbReference>
<comment type="cofactor">
    <cofactor evidence="2 11">
        <name>Mg(2+)</name>
        <dbReference type="ChEBI" id="CHEBI:18420"/>
    </cofactor>
</comment>
<evidence type="ECO:0000256" key="5">
    <source>
        <dbReference type="ARBA" id="ARBA00022723"/>
    </source>
</evidence>
<feature type="binding site" evidence="11">
    <location>
        <position position="120"/>
    </location>
    <ligand>
        <name>ATP</name>
        <dbReference type="ChEBI" id="CHEBI:30616"/>
    </ligand>
</feature>
<dbReference type="EC" id="2.7.1.50" evidence="11"/>
<comment type="catalytic activity">
    <reaction evidence="1 11">
        <text>5-(2-hydroxyethyl)-4-methylthiazole + ATP = 4-methyl-5-(2-phosphooxyethyl)-thiazole + ADP + H(+)</text>
        <dbReference type="Rhea" id="RHEA:24212"/>
        <dbReference type="ChEBI" id="CHEBI:15378"/>
        <dbReference type="ChEBI" id="CHEBI:17957"/>
        <dbReference type="ChEBI" id="CHEBI:30616"/>
        <dbReference type="ChEBI" id="CHEBI:58296"/>
        <dbReference type="ChEBI" id="CHEBI:456216"/>
        <dbReference type="EC" id="2.7.1.50"/>
    </reaction>
</comment>
<protein>
    <recommendedName>
        <fullName evidence="11">Hydroxyethylthiazole kinase</fullName>
        <ecNumber evidence="11">2.7.1.50</ecNumber>
    </recommendedName>
    <alternativeName>
        <fullName evidence="11">4-methyl-5-beta-hydroxyethylthiazole kinase</fullName>
        <shortName evidence="11">TH kinase</shortName>
        <shortName evidence="11">Thz kinase</shortName>
    </alternativeName>
</protein>
<evidence type="ECO:0000256" key="2">
    <source>
        <dbReference type="ARBA" id="ARBA00001946"/>
    </source>
</evidence>
<dbReference type="Pfam" id="PF02110">
    <property type="entry name" value="HK"/>
    <property type="match status" value="1"/>
</dbReference>
<feature type="binding site" evidence="11">
    <location>
        <position position="197"/>
    </location>
    <ligand>
        <name>substrate</name>
    </ligand>
</feature>